<organism evidence="1 2">
    <name type="scientific">Pistacia integerrima</name>
    <dbReference type="NCBI Taxonomy" id="434235"/>
    <lineage>
        <taxon>Eukaryota</taxon>
        <taxon>Viridiplantae</taxon>
        <taxon>Streptophyta</taxon>
        <taxon>Embryophyta</taxon>
        <taxon>Tracheophyta</taxon>
        <taxon>Spermatophyta</taxon>
        <taxon>Magnoliopsida</taxon>
        <taxon>eudicotyledons</taxon>
        <taxon>Gunneridae</taxon>
        <taxon>Pentapetalae</taxon>
        <taxon>rosids</taxon>
        <taxon>malvids</taxon>
        <taxon>Sapindales</taxon>
        <taxon>Anacardiaceae</taxon>
        <taxon>Pistacia</taxon>
    </lineage>
</organism>
<accession>A0ACC0XWV7</accession>
<dbReference type="Proteomes" id="UP001163603">
    <property type="component" value="Chromosome 10"/>
</dbReference>
<keyword evidence="2" id="KW-1185">Reference proteome</keyword>
<dbReference type="EMBL" id="CM047745">
    <property type="protein sequence ID" value="KAJ0025359.1"/>
    <property type="molecule type" value="Genomic_DNA"/>
</dbReference>
<name>A0ACC0XWV7_9ROSI</name>
<sequence>MLIMNAWTIHRDPKVWEDPERFRPERFEGLEGEVETYNFIRFGQGRRSCLGAGLANRVMGLALATLIQCFE</sequence>
<protein>
    <submittedName>
        <fullName evidence="1">Uncharacterized protein</fullName>
    </submittedName>
</protein>
<evidence type="ECO:0000313" key="2">
    <source>
        <dbReference type="Proteomes" id="UP001163603"/>
    </source>
</evidence>
<reference evidence="2" key="1">
    <citation type="journal article" date="2023" name="G3 (Bethesda)">
        <title>Genome assembly and association tests identify interacting loci associated with vigor, precocity, and sex in interspecific pistachio rootstocks.</title>
        <authorList>
            <person name="Palmer W."/>
            <person name="Jacygrad E."/>
            <person name="Sagayaradj S."/>
            <person name="Cavanaugh K."/>
            <person name="Han R."/>
            <person name="Bertier L."/>
            <person name="Beede B."/>
            <person name="Kafkas S."/>
            <person name="Golino D."/>
            <person name="Preece J."/>
            <person name="Michelmore R."/>
        </authorList>
    </citation>
    <scope>NUCLEOTIDE SEQUENCE [LARGE SCALE GENOMIC DNA]</scope>
</reference>
<comment type="caution">
    <text evidence="1">The sequence shown here is derived from an EMBL/GenBank/DDBJ whole genome shotgun (WGS) entry which is preliminary data.</text>
</comment>
<proteinExistence type="predicted"/>
<gene>
    <name evidence="1" type="ORF">Pint_07001</name>
</gene>
<evidence type="ECO:0000313" key="1">
    <source>
        <dbReference type="EMBL" id="KAJ0025359.1"/>
    </source>
</evidence>